<dbReference type="InterPro" id="IPR045031">
    <property type="entry name" value="DHP_synth-like"/>
</dbReference>
<dbReference type="GO" id="GO:0005829">
    <property type="term" value="C:cytosol"/>
    <property type="evidence" value="ECO:0007669"/>
    <property type="project" value="TreeGrafter"/>
</dbReference>
<dbReference type="SUPFAM" id="SSF51717">
    <property type="entry name" value="Dihydropteroate synthetase-like"/>
    <property type="match status" value="1"/>
</dbReference>
<dbReference type="InterPro" id="IPR011005">
    <property type="entry name" value="Dihydropteroate_synth-like_sf"/>
</dbReference>
<evidence type="ECO:0000259" key="9">
    <source>
        <dbReference type="PROSITE" id="PS50972"/>
    </source>
</evidence>
<dbReference type="GO" id="GO:0046656">
    <property type="term" value="P:folic acid biosynthetic process"/>
    <property type="evidence" value="ECO:0007669"/>
    <property type="project" value="UniProtKB-KW"/>
</dbReference>
<evidence type="ECO:0000256" key="6">
    <source>
        <dbReference type="ARBA" id="ARBA00022723"/>
    </source>
</evidence>
<keyword evidence="7" id="KW-0460">Magnesium</keyword>
<dbReference type="GO" id="GO:0004156">
    <property type="term" value="F:dihydropteroate synthase activity"/>
    <property type="evidence" value="ECO:0007669"/>
    <property type="project" value="UniProtKB-EC"/>
</dbReference>
<evidence type="ECO:0000256" key="2">
    <source>
        <dbReference type="ARBA" id="ARBA00001946"/>
    </source>
</evidence>
<name>A0A3D8IW85_9HELI</name>
<gene>
    <name evidence="10" type="primary">folP</name>
    <name evidence="10" type="ORF">CQA58_07345</name>
</gene>
<dbReference type="RefSeq" id="WP_115570064.1">
    <property type="nucleotide sequence ID" value="NZ_NXLV01000017.1"/>
</dbReference>
<comment type="caution">
    <text evidence="10">The sequence shown here is derived from an EMBL/GenBank/DDBJ whole genome shotgun (WGS) entry which is preliminary data.</text>
</comment>
<evidence type="ECO:0000256" key="8">
    <source>
        <dbReference type="ARBA" id="ARBA00022909"/>
    </source>
</evidence>
<evidence type="ECO:0000256" key="5">
    <source>
        <dbReference type="ARBA" id="ARBA00022679"/>
    </source>
</evidence>
<protein>
    <recommendedName>
        <fullName evidence="4">dihydropteroate synthase</fullName>
        <ecNumber evidence="4">2.5.1.15</ecNumber>
    </recommendedName>
</protein>
<dbReference type="Gene3D" id="3.20.20.20">
    <property type="entry name" value="Dihydropteroate synthase-like"/>
    <property type="match status" value="1"/>
</dbReference>
<dbReference type="GO" id="GO:0046872">
    <property type="term" value="F:metal ion binding"/>
    <property type="evidence" value="ECO:0007669"/>
    <property type="project" value="UniProtKB-KW"/>
</dbReference>
<dbReference type="GO" id="GO:0046654">
    <property type="term" value="P:tetrahydrofolate biosynthetic process"/>
    <property type="evidence" value="ECO:0007669"/>
    <property type="project" value="TreeGrafter"/>
</dbReference>
<evidence type="ECO:0000256" key="7">
    <source>
        <dbReference type="ARBA" id="ARBA00022842"/>
    </source>
</evidence>
<comment type="catalytic activity">
    <reaction evidence="1">
        <text>(7,8-dihydropterin-6-yl)methyl diphosphate + 4-aminobenzoate = 7,8-dihydropteroate + diphosphate</text>
        <dbReference type="Rhea" id="RHEA:19949"/>
        <dbReference type="ChEBI" id="CHEBI:17836"/>
        <dbReference type="ChEBI" id="CHEBI:17839"/>
        <dbReference type="ChEBI" id="CHEBI:33019"/>
        <dbReference type="ChEBI" id="CHEBI:72950"/>
        <dbReference type="EC" id="2.5.1.15"/>
    </reaction>
</comment>
<dbReference type="InterPro" id="IPR006390">
    <property type="entry name" value="DHP_synth_dom"/>
</dbReference>
<dbReference type="InterPro" id="IPR000489">
    <property type="entry name" value="Pterin-binding_dom"/>
</dbReference>
<dbReference type="Proteomes" id="UP000257045">
    <property type="component" value="Unassembled WGS sequence"/>
</dbReference>
<dbReference type="CDD" id="cd00739">
    <property type="entry name" value="DHPS"/>
    <property type="match status" value="1"/>
</dbReference>
<dbReference type="EMBL" id="NXLV01000017">
    <property type="protein sequence ID" value="RDU69185.1"/>
    <property type="molecule type" value="Genomic_DNA"/>
</dbReference>
<dbReference type="OrthoDB" id="9811744at2"/>
<reference evidence="10 11" key="1">
    <citation type="submission" date="2018-04" db="EMBL/GenBank/DDBJ databases">
        <title>Novel Campyloabacter and Helicobacter Species and Strains.</title>
        <authorList>
            <person name="Mannion A.J."/>
            <person name="Shen Z."/>
            <person name="Fox J.G."/>
        </authorList>
    </citation>
    <scope>NUCLEOTIDE SEQUENCE [LARGE SCALE GENOMIC DNA]</scope>
    <source>
        <strain evidence="10 11">MIT 04-9366</strain>
    </source>
</reference>
<feature type="domain" description="Pterin-binding" evidence="9">
    <location>
        <begin position="121"/>
        <end position="373"/>
    </location>
</feature>
<comment type="cofactor">
    <cofactor evidence="2">
        <name>Mg(2+)</name>
        <dbReference type="ChEBI" id="CHEBI:18420"/>
    </cofactor>
</comment>
<dbReference type="PANTHER" id="PTHR20941">
    <property type="entry name" value="FOLATE SYNTHESIS PROTEINS"/>
    <property type="match status" value="1"/>
</dbReference>
<comment type="pathway">
    <text evidence="3">Cofactor biosynthesis; tetrahydrofolate biosynthesis; 7,8-dihydrofolate from 2-amino-4-hydroxy-6-hydroxymethyl-7,8-dihydropteridine diphosphate and 4-aminobenzoate: step 1/2.</text>
</comment>
<evidence type="ECO:0000256" key="4">
    <source>
        <dbReference type="ARBA" id="ARBA00012458"/>
    </source>
</evidence>
<evidence type="ECO:0000256" key="3">
    <source>
        <dbReference type="ARBA" id="ARBA00004763"/>
    </source>
</evidence>
<dbReference type="PIRSF" id="PIRSF000501">
    <property type="entry name" value="DHPS_Campy_prd"/>
    <property type="match status" value="1"/>
</dbReference>
<evidence type="ECO:0000313" key="10">
    <source>
        <dbReference type="EMBL" id="RDU69185.1"/>
    </source>
</evidence>
<dbReference type="AlphaFoldDB" id="A0A3D8IW85"/>
<accession>A0A3D8IW85</accession>
<keyword evidence="11" id="KW-1185">Reference proteome</keyword>
<keyword evidence="6" id="KW-0479">Metal-binding</keyword>
<dbReference type="EC" id="2.5.1.15" evidence="4"/>
<keyword evidence="5" id="KW-0808">Transferase</keyword>
<dbReference type="PROSITE" id="PS50972">
    <property type="entry name" value="PTERIN_BINDING"/>
    <property type="match status" value="1"/>
</dbReference>
<dbReference type="Pfam" id="PF00809">
    <property type="entry name" value="Pterin_bind"/>
    <property type="match status" value="1"/>
</dbReference>
<keyword evidence="8" id="KW-0289">Folate biosynthesis</keyword>
<dbReference type="InterPro" id="IPR016227">
    <property type="entry name" value="Dihydropteroate_synthase_prd"/>
</dbReference>
<dbReference type="NCBIfam" id="TIGR01496">
    <property type="entry name" value="DHPS"/>
    <property type="match status" value="1"/>
</dbReference>
<evidence type="ECO:0000313" key="11">
    <source>
        <dbReference type="Proteomes" id="UP000257045"/>
    </source>
</evidence>
<dbReference type="PROSITE" id="PS00793">
    <property type="entry name" value="DHPS_2"/>
    <property type="match status" value="1"/>
</dbReference>
<organism evidence="10 11">
    <name type="scientific">Helicobacter brantae</name>
    <dbReference type="NCBI Taxonomy" id="375927"/>
    <lineage>
        <taxon>Bacteria</taxon>
        <taxon>Pseudomonadati</taxon>
        <taxon>Campylobacterota</taxon>
        <taxon>Epsilonproteobacteria</taxon>
        <taxon>Campylobacterales</taxon>
        <taxon>Helicobacteraceae</taxon>
        <taxon>Helicobacter</taxon>
    </lineage>
</organism>
<dbReference type="PANTHER" id="PTHR20941:SF1">
    <property type="entry name" value="FOLIC ACID SYNTHESIS PROTEIN FOL1"/>
    <property type="match status" value="1"/>
</dbReference>
<sequence length="381" mass="42655">MKTFIQRINPSSLRREFEKIGVDEVGAGIMEKKSHDYLFHLYDLPLSALHILKQEAISVGADLATPKEAILCQSKSYEAILLGNHSQMLRLAQKCLSQPFGLKAVAQTLKEHIQAKSEGKPQIMAILNITPDSFYEGSRFGVEEALKEIERYIELGVEIVDIGGASSKPGSELISSEEEIGRLKGLFDEVAERGLGEKIKLSIDTYNYKTAEYALKSGFKILNDILGFSDERMFEVCAKYQAEAVLMHSRGTPKDMQTLTHYPSLFAELDEFFGSKIHKAREFGISSLILDIGFGFAKELEHNLSLIRDLRHFRHFNLPLLVGASRKNTIGLLTQKPINERLSGTLAMHQVALENGADILRVHDVIEHLDMIAITQSLKEL</sequence>
<evidence type="ECO:0000256" key="1">
    <source>
        <dbReference type="ARBA" id="ARBA00000012"/>
    </source>
</evidence>
<proteinExistence type="predicted"/>